<dbReference type="Gene3D" id="3.90.182.10">
    <property type="entry name" value="Toxin - Anthrax Protective Antigen,domain 1"/>
    <property type="match status" value="1"/>
</dbReference>
<accession>A0A067BVM2</accession>
<dbReference type="InterPro" id="IPR014756">
    <property type="entry name" value="Ig_E-set"/>
</dbReference>
<evidence type="ECO:0000256" key="4">
    <source>
        <dbReference type="PROSITE-ProRule" id="PRU00076"/>
    </source>
</evidence>
<name>A0A067BVM2_SAPPC</name>
<dbReference type="KEGG" id="spar:SPRG_21553"/>
<dbReference type="SUPFAM" id="SSF56988">
    <property type="entry name" value="Anthrax protective antigen"/>
    <property type="match status" value="1"/>
</dbReference>
<feature type="disulfide bond" evidence="4">
    <location>
        <begin position="170"/>
        <end position="179"/>
    </location>
</feature>
<protein>
    <recommendedName>
        <fullName evidence="11">PA14 domain-containing protein</fullName>
    </recommendedName>
</protein>
<dbReference type="Proteomes" id="UP000030745">
    <property type="component" value="Unassembled WGS sequence"/>
</dbReference>
<keyword evidence="4" id="KW-1015">Disulfide bond</keyword>
<reference evidence="9 10" key="1">
    <citation type="journal article" date="2013" name="PLoS Genet.">
        <title>Distinctive expansion of potential virulence genes in the genome of the oomycete fish pathogen Saprolegnia parasitica.</title>
        <authorList>
            <person name="Jiang R.H."/>
            <person name="de Bruijn I."/>
            <person name="Haas B.J."/>
            <person name="Belmonte R."/>
            <person name="Lobach L."/>
            <person name="Christie J."/>
            <person name="van den Ackerveken G."/>
            <person name="Bottin A."/>
            <person name="Bulone V."/>
            <person name="Diaz-Moreno S.M."/>
            <person name="Dumas B."/>
            <person name="Fan L."/>
            <person name="Gaulin E."/>
            <person name="Govers F."/>
            <person name="Grenville-Briggs L.J."/>
            <person name="Horner N.R."/>
            <person name="Levin J.Z."/>
            <person name="Mammella M."/>
            <person name="Meijer H.J."/>
            <person name="Morris P."/>
            <person name="Nusbaum C."/>
            <person name="Oome S."/>
            <person name="Phillips A.J."/>
            <person name="van Rooyen D."/>
            <person name="Rzeszutek E."/>
            <person name="Saraiva M."/>
            <person name="Secombes C.J."/>
            <person name="Seidl M.F."/>
            <person name="Snel B."/>
            <person name="Stassen J.H."/>
            <person name="Sykes S."/>
            <person name="Tripathy S."/>
            <person name="van den Berg H."/>
            <person name="Vega-Arreguin J.C."/>
            <person name="Wawra S."/>
            <person name="Young S.K."/>
            <person name="Zeng Q."/>
            <person name="Dieguez-Uribeondo J."/>
            <person name="Russ C."/>
            <person name="Tyler B.M."/>
            <person name="van West P."/>
        </authorList>
    </citation>
    <scope>NUCLEOTIDE SEQUENCE [LARGE SCALE GENOMIC DNA]</scope>
    <source>
        <strain evidence="9 10">CBS 223.65</strain>
    </source>
</reference>
<dbReference type="SUPFAM" id="SSF141072">
    <property type="entry name" value="CalX-like"/>
    <property type="match status" value="1"/>
</dbReference>
<evidence type="ECO:0000313" key="10">
    <source>
        <dbReference type="Proteomes" id="UP000030745"/>
    </source>
</evidence>
<dbReference type="SUPFAM" id="SSF81296">
    <property type="entry name" value="E set domains"/>
    <property type="match status" value="3"/>
</dbReference>
<evidence type="ECO:0000256" key="6">
    <source>
        <dbReference type="SAM" id="SignalP"/>
    </source>
</evidence>
<evidence type="ECO:0000256" key="5">
    <source>
        <dbReference type="PROSITE-ProRule" id="PRU00087"/>
    </source>
</evidence>
<dbReference type="GeneID" id="24142230"/>
<dbReference type="GO" id="GO:0007154">
    <property type="term" value="P:cell communication"/>
    <property type="evidence" value="ECO:0007669"/>
    <property type="project" value="InterPro"/>
</dbReference>
<dbReference type="Pfam" id="PF00630">
    <property type="entry name" value="Filamin"/>
    <property type="match status" value="2"/>
</dbReference>
<dbReference type="InterPro" id="IPR003644">
    <property type="entry name" value="Calx_beta"/>
</dbReference>
<dbReference type="InterPro" id="IPR017868">
    <property type="entry name" value="Filamin/ABP280_repeat-like"/>
</dbReference>
<feature type="repeat" description="Filamin" evidence="5">
    <location>
        <begin position="690"/>
        <end position="794"/>
    </location>
</feature>
<dbReference type="InterPro" id="IPR001298">
    <property type="entry name" value="Filamin/ABP280_rpt"/>
</dbReference>
<dbReference type="Pfam" id="PF07691">
    <property type="entry name" value="PA14"/>
    <property type="match status" value="1"/>
</dbReference>
<keyword evidence="2" id="KW-0677">Repeat</keyword>
<evidence type="ECO:0000313" key="9">
    <source>
        <dbReference type="EMBL" id="KDO18647.1"/>
    </source>
</evidence>
<dbReference type="Gene3D" id="2.60.40.10">
    <property type="entry name" value="Immunoglobulins"/>
    <property type="match status" value="6"/>
</dbReference>
<dbReference type="GO" id="GO:0016020">
    <property type="term" value="C:membrane"/>
    <property type="evidence" value="ECO:0007669"/>
    <property type="project" value="InterPro"/>
</dbReference>
<dbReference type="InterPro" id="IPR044801">
    <property type="entry name" value="Filamin"/>
</dbReference>
<dbReference type="Pfam" id="PF03160">
    <property type="entry name" value="Calx-beta"/>
    <property type="match status" value="1"/>
</dbReference>
<dbReference type="Gene3D" id="2.60.40.2030">
    <property type="match status" value="1"/>
</dbReference>
<evidence type="ECO:0000256" key="3">
    <source>
        <dbReference type="ARBA" id="ARBA00022837"/>
    </source>
</evidence>
<dbReference type="InterPro" id="IPR011658">
    <property type="entry name" value="PA14_dom"/>
</dbReference>
<dbReference type="RefSeq" id="XP_012210652.1">
    <property type="nucleotide sequence ID" value="XM_012355262.1"/>
</dbReference>
<evidence type="ECO:0000256" key="1">
    <source>
        <dbReference type="ARBA" id="ARBA00022729"/>
    </source>
</evidence>
<dbReference type="VEuPathDB" id="FungiDB:SPRG_21553"/>
<dbReference type="STRING" id="695850.A0A067BVM2"/>
<organism evidence="9 10">
    <name type="scientific">Saprolegnia parasitica (strain CBS 223.65)</name>
    <dbReference type="NCBI Taxonomy" id="695850"/>
    <lineage>
        <taxon>Eukaryota</taxon>
        <taxon>Sar</taxon>
        <taxon>Stramenopiles</taxon>
        <taxon>Oomycota</taxon>
        <taxon>Saprolegniomycetes</taxon>
        <taxon>Saprolegniales</taxon>
        <taxon>Saprolegniaceae</taxon>
        <taxon>Saprolegnia</taxon>
    </lineage>
</organism>
<evidence type="ECO:0000259" key="8">
    <source>
        <dbReference type="PROSITE" id="PS51820"/>
    </source>
</evidence>
<keyword evidence="3" id="KW-0106">Calcium</keyword>
<proteinExistence type="predicted"/>
<dbReference type="CDD" id="cd00055">
    <property type="entry name" value="EGF_Lam"/>
    <property type="match status" value="2"/>
</dbReference>
<dbReference type="PANTHER" id="PTHR38537:SF8">
    <property type="entry name" value="FILAMIN-A"/>
    <property type="match status" value="1"/>
</dbReference>
<evidence type="ECO:0000259" key="7">
    <source>
        <dbReference type="PROSITE" id="PS50026"/>
    </source>
</evidence>
<feature type="signal peptide" evidence="6">
    <location>
        <begin position="1"/>
        <end position="25"/>
    </location>
</feature>
<keyword evidence="1 6" id="KW-0732">Signal</keyword>
<feature type="chain" id="PRO_5001633799" description="PA14 domain-containing protein" evidence="6">
    <location>
        <begin position="26"/>
        <end position="1686"/>
    </location>
</feature>
<dbReference type="InterPro" id="IPR000742">
    <property type="entry name" value="EGF"/>
</dbReference>
<dbReference type="InterPro" id="IPR037524">
    <property type="entry name" value="PA14/GLEYA"/>
</dbReference>
<gene>
    <name evidence="9" type="ORF">SPRG_21553</name>
</gene>
<comment type="caution">
    <text evidence="4">Lacks conserved residue(s) required for the propagation of feature annotation.</text>
</comment>
<sequence>MGIPMQQLLRLLLLLLLLLAKDGGAFRLLNATDVSVLSGLPPAVFGPYARGNVGYYGNPATTSFREHINPGAVFHPEQPTQWGGVAISLPCPGMVGPFSDGEYYCVGREYGYCDRRSSTCYCNKGYTGRNCTACIPEYFAVGGLCYPKRSCPNDCSGQGTCDYATGICSCSPSRVGLDCGQPACTAIDALCVSCTGATCLRCIQSYFVSTSTNRCVPCTVYDPRCRDCDAQRCLACADFHLNSVKRSGPRATDPWPMPPEESPYAFDETEPYTLQSTPLGATQACTQGGNGDASWQCIGAPSSHVVCGHRGTITFASPSYAINESATVVPITVVRTGGGAGAVSFLYELTHVTTTPSDVSPTAYYTTSQRLTFPPGVIRLTFAVTVHANPVAKNRSFRLQLRAPSDGATIGDQRTTTVEILGGVYPAPLYANVSLTATAGSTVPISVTGAPAPLVAFAVWRSKNVVDTDRTAPIELVATSAPGVLAASAWTPTVAGNYTMHFEQLYRGGLRGQYFADATGRGPVLADRKDAVVNFTATDASWVFGSARWAGYVRAVTSEVTTFRVGHTGWRALFGAWPITALRPTVVVQPASAADAWYRGPTTGVAGALLTCQFYAVDGYGNVRRRLFFGTRDDYRFVLVGPRTVDGTVVMDPATGIGTATVTPTIAGTYDATILLGTSVLRTVSVTIRPSPTSGPRSTVAGAGVAPLGVVAATPTTIALRGVDLYGNVQSMGGGVFQVSATHVASGRVDLGVVDDVGDGTYVATYTARFSGAYSIAITIAQLHVAQSPYSIVVVPNTAYGPSCSVISGTGTVASTTGVPATFTVQLRDINSNAISSGAAVVAVASTSLLVSPSCVNLLNGKYQCSYISTNATSAMPLVVTVNGLPIQQSPFAVLVTTGVVTAGVSVALSPPGSTGLLYGIAGVPTWLLVQARDVYGNNRTSTDVIFVRFANASTSAAVVGTSVVASLGRGLYNVSYALTIAGAYALHVAVDTSTTEIQGSPFPIQIHPNVADLQTTTATVVTPQPFIAGAPIVAVLAPRDAYGNPTLRQWYRFGSVELDSASTVVRPTVQPVDTSTTLVSWTPTVAGIYAFHPSIFVPGGGNATIYANPAGLGAGLLLLQQPLRFDVGANAASPSDIMSAFSVRWEGYLDAPTSELYTFTVHVVGAVAVYLDGALRLNLTSTTTATFTHPLTAHELVSCAVFFAKTNDTTARFEVQWASLSTPMAPIPPTALVARWRINSITPILRVYPEASSPPHFAVASPLPSEWVAGAPVALVVVANDKFGNARRQGGDGVGVQVDGTTTTVVVIDHHNGSYTLLLTAWTATPTATMTIGVNATPVDSALSPGAYARSLWSIGGAPVAFAVAAAPPVLAQSVFSGDGLVGGVAGDPLTFTLQLKDAYDNDVLPSISATVTLSPLSVVCGMTPAAPAYTVSCPVVVATSYTIEVHIDGAAAYSPPAYAPVVRPSVAASATTTMSTTLHPALETRAFNLQLYDAYTNAVHLGGDVLRVSFRGAATAVATIVDHLNGSYTAYYQLPRAGLYETRVDLISKASRGLYGHYYGRVASSTPDVTRLDAQWHNDGYAKVTWTGFLLGGFSELYQLGVLGLPLDASVQLVLDDNVVTTTTPIALREGFPHVLTLTVEGPSTPWAMTLTWASARTPRSPVPLTHLFGEAIEAAPRTRLVAV</sequence>
<feature type="domain" description="PA14" evidence="8">
    <location>
        <begin position="1097"/>
        <end position="1232"/>
    </location>
</feature>
<keyword evidence="10" id="KW-1185">Reference proteome</keyword>
<keyword evidence="4" id="KW-0245">EGF-like domain</keyword>
<dbReference type="PANTHER" id="PTHR38537">
    <property type="entry name" value="JITTERBUG, ISOFORM N"/>
    <property type="match status" value="1"/>
</dbReference>
<feature type="repeat" description="Filamin" evidence="5">
    <location>
        <begin position="797"/>
        <end position="896"/>
    </location>
</feature>
<feature type="repeat" description="Filamin" evidence="5">
    <location>
        <begin position="916"/>
        <end position="1007"/>
    </location>
</feature>
<feature type="domain" description="EGF-like" evidence="7">
    <location>
        <begin position="147"/>
        <end position="180"/>
    </location>
</feature>
<dbReference type="GO" id="GO:0030036">
    <property type="term" value="P:actin cytoskeleton organization"/>
    <property type="evidence" value="ECO:0007669"/>
    <property type="project" value="InterPro"/>
</dbReference>
<dbReference type="InterPro" id="IPR002049">
    <property type="entry name" value="LE_dom"/>
</dbReference>
<dbReference type="InterPro" id="IPR038081">
    <property type="entry name" value="CalX-like_sf"/>
</dbReference>
<feature type="disulfide bond" evidence="4">
    <location>
        <begin position="151"/>
        <end position="161"/>
    </location>
</feature>
<dbReference type="PROSITE" id="PS50026">
    <property type="entry name" value="EGF_3"/>
    <property type="match status" value="1"/>
</dbReference>
<evidence type="ECO:0000256" key="2">
    <source>
        <dbReference type="ARBA" id="ARBA00022737"/>
    </source>
</evidence>
<dbReference type="InterPro" id="IPR013783">
    <property type="entry name" value="Ig-like_fold"/>
</dbReference>
<dbReference type="SMART" id="SM00557">
    <property type="entry name" value="IG_FLMN"/>
    <property type="match status" value="2"/>
</dbReference>
<dbReference type="PROSITE" id="PS00022">
    <property type="entry name" value="EGF_1"/>
    <property type="match status" value="1"/>
</dbReference>
<dbReference type="GO" id="GO:0051015">
    <property type="term" value="F:actin filament binding"/>
    <property type="evidence" value="ECO:0007669"/>
    <property type="project" value="InterPro"/>
</dbReference>
<dbReference type="PROSITE" id="PS51820">
    <property type="entry name" value="PA14"/>
    <property type="match status" value="1"/>
</dbReference>
<dbReference type="OMA" id="HAIVVEY"/>
<dbReference type="EMBL" id="KK583410">
    <property type="protein sequence ID" value="KDO18647.1"/>
    <property type="molecule type" value="Genomic_DNA"/>
</dbReference>
<dbReference type="PROSITE" id="PS01248">
    <property type="entry name" value="EGF_LAM_1"/>
    <property type="match status" value="1"/>
</dbReference>
<evidence type="ECO:0008006" key="11">
    <source>
        <dbReference type="Google" id="ProtNLM"/>
    </source>
</evidence>
<dbReference type="OrthoDB" id="442731at2759"/>
<dbReference type="PROSITE" id="PS50194">
    <property type="entry name" value="FILAMIN_REPEAT"/>
    <property type="match status" value="3"/>
</dbReference>